<accession>A0ABZ0QK02</accession>
<keyword evidence="1" id="KW-0812">Transmembrane</keyword>
<name>A0ABZ0QK02_9VIBR</name>
<keyword evidence="3" id="KW-1185">Reference proteome</keyword>
<organism evidence="2 3">
    <name type="scientific">Vibrio porteresiae DSM 19223</name>
    <dbReference type="NCBI Taxonomy" id="1123496"/>
    <lineage>
        <taxon>Bacteria</taxon>
        <taxon>Pseudomonadati</taxon>
        <taxon>Pseudomonadota</taxon>
        <taxon>Gammaproteobacteria</taxon>
        <taxon>Vibrionales</taxon>
        <taxon>Vibrionaceae</taxon>
        <taxon>Vibrio</taxon>
    </lineage>
</organism>
<sequence>MDVIQVQGAAASIASLSFDDVSIFVMTVVGIIGALLWWESNQA</sequence>
<evidence type="ECO:0000256" key="1">
    <source>
        <dbReference type="SAM" id="Phobius"/>
    </source>
</evidence>
<gene>
    <name evidence="2" type="ORF">R8Z52_22795</name>
</gene>
<evidence type="ECO:0000313" key="3">
    <source>
        <dbReference type="Proteomes" id="UP001304071"/>
    </source>
</evidence>
<keyword evidence="1" id="KW-1133">Transmembrane helix</keyword>
<dbReference type="Proteomes" id="UP001304071">
    <property type="component" value="Chromosome 2"/>
</dbReference>
<feature type="transmembrane region" description="Helical" evidence="1">
    <location>
        <begin position="21"/>
        <end position="38"/>
    </location>
</feature>
<dbReference type="EMBL" id="CP138204">
    <property type="protein sequence ID" value="WPC75751.1"/>
    <property type="molecule type" value="Genomic_DNA"/>
</dbReference>
<evidence type="ECO:0000313" key="2">
    <source>
        <dbReference type="EMBL" id="WPC75751.1"/>
    </source>
</evidence>
<dbReference type="RefSeq" id="WP_261897727.1">
    <property type="nucleotide sequence ID" value="NZ_AP024896.1"/>
</dbReference>
<protein>
    <submittedName>
        <fullName evidence="2">Uncharacterized protein</fullName>
    </submittedName>
</protein>
<proteinExistence type="predicted"/>
<keyword evidence="1" id="KW-0472">Membrane</keyword>
<reference evidence="2 3" key="1">
    <citation type="submission" date="2023-11" db="EMBL/GenBank/DDBJ databases">
        <title>Plant-associative lifestyle of Vibrio porteresiae and its evolutionary dynamics.</title>
        <authorList>
            <person name="Rameshkumar N."/>
            <person name="Kirti K."/>
        </authorList>
    </citation>
    <scope>NUCLEOTIDE SEQUENCE [LARGE SCALE GENOMIC DNA]</scope>
    <source>
        <strain evidence="2 3">MSSRF30</strain>
    </source>
</reference>